<evidence type="ECO:0000256" key="9">
    <source>
        <dbReference type="ARBA" id="ARBA00093627"/>
    </source>
</evidence>
<feature type="transmembrane region" description="Helical" evidence="12">
    <location>
        <begin position="1518"/>
        <end position="1541"/>
    </location>
</feature>
<dbReference type="Pfam" id="PF05843">
    <property type="entry name" value="Suf"/>
    <property type="match status" value="1"/>
</dbReference>
<keyword evidence="12" id="KW-1133">Transmembrane helix</keyword>
<dbReference type="InterPro" id="IPR011990">
    <property type="entry name" value="TPR-like_helical_dom_sf"/>
</dbReference>
<dbReference type="InterPro" id="IPR000504">
    <property type="entry name" value="RRM_dom"/>
</dbReference>
<feature type="region of interest" description="Disordered" evidence="11">
    <location>
        <begin position="1198"/>
        <end position="1288"/>
    </location>
</feature>
<organism evidence="14 15">
    <name type="scientific">Aspergillus niger (strain ATCC 1015 / CBS 113.46 / FGSC A1144 / LSHB Ac4 / NCTC 3858a / NRRL 328 / USDA 3528.7)</name>
    <dbReference type="NCBI Taxonomy" id="380704"/>
    <lineage>
        <taxon>Eukaryota</taxon>
        <taxon>Fungi</taxon>
        <taxon>Dikarya</taxon>
        <taxon>Ascomycota</taxon>
        <taxon>Pezizomycotina</taxon>
        <taxon>Eurotiomycetes</taxon>
        <taxon>Eurotiomycetidae</taxon>
        <taxon>Eurotiales</taxon>
        <taxon>Aspergillaceae</taxon>
        <taxon>Aspergillus</taxon>
        <taxon>Aspergillus subgen. Circumdati</taxon>
    </lineage>
</organism>
<dbReference type="EMBL" id="ACJE01000009">
    <property type="protein sequence ID" value="EHA24024.1"/>
    <property type="molecule type" value="Genomic_DNA"/>
</dbReference>
<name>G3XYS9_ASPNA</name>
<evidence type="ECO:0000256" key="5">
    <source>
        <dbReference type="ARBA" id="ARBA00022884"/>
    </source>
</evidence>
<dbReference type="OrthoDB" id="360390at2759"/>
<comment type="function">
    <text evidence="1">Component of the cleavage factor IA (CFIA) complex, which is involved in the endonucleolytic cleavage during polyadenylation-dependent pre-mRNA 3'-end formation.</text>
</comment>
<dbReference type="FunFam" id="3.30.70.330:FF:000523">
    <property type="entry name" value="Pre-mRNA splicing factor (Prp24), putative"/>
    <property type="match status" value="1"/>
</dbReference>
<feature type="region of interest" description="Disordered" evidence="11">
    <location>
        <begin position="785"/>
        <end position="811"/>
    </location>
</feature>
<dbReference type="InterPro" id="IPR034397">
    <property type="entry name" value="Prp24_RRM1"/>
</dbReference>
<dbReference type="CDD" id="cd00590">
    <property type="entry name" value="RRM_SF"/>
    <property type="match status" value="1"/>
</dbReference>
<keyword evidence="5 10" id="KW-0694">RNA-binding</keyword>
<dbReference type="InterPro" id="IPR003107">
    <property type="entry name" value="HAT"/>
</dbReference>
<evidence type="ECO:0000256" key="1">
    <source>
        <dbReference type="ARBA" id="ARBA00002863"/>
    </source>
</evidence>
<dbReference type="FunFam" id="1.25.40.10:FF:000632">
    <property type="entry name" value="Pre-mRNA splicing factor (Prp24), putative"/>
    <property type="match status" value="1"/>
</dbReference>
<keyword evidence="7" id="KW-0539">Nucleus</keyword>
<dbReference type="PROSITE" id="PS50102">
    <property type="entry name" value="RRM"/>
    <property type="match status" value="4"/>
</dbReference>
<evidence type="ECO:0000256" key="4">
    <source>
        <dbReference type="ARBA" id="ARBA00022737"/>
    </source>
</evidence>
<dbReference type="SMART" id="SM00386">
    <property type="entry name" value="HAT"/>
    <property type="match status" value="5"/>
</dbReference>
<dbReference type="Gene3D" id="1.25.40.10">
    <property type="entry name" value="Tetratricopeptide repeat domain"/>
    <property type="match status" value="2"/>
</dbReference>
<feature type="compositionally biased region" description="Polar residues" evidence="11">
    <location>
        <begin position="51"/>
        <end position="63"/>
    </location>
</feature>
<dbReference type="HOGENOM" id="CLU_003925_0_0_1"/>
<dbReference type="CDD" id="cd12299">
    <property type="entry name" value="RRM4_Prp24"/>
    <property type="match status" value="1"/>
</dbReference>
<dbReference type="FunFam" id="3.30.70.330:FF:000365">
    <property type="entry name" value="U4/U6 snRNA-associated-splicing factor PRP24"/>
    <property type="match status" value="1"/>
</dbReference>
<evidence type="ECO:0000256" key="7">
    <source>
        <dbReference type="ARBA" id="ARBA00023242"/>
    </source>
</evidence>
<dbReference type="FunFam" id="3.30.70.330:FF:000711">
    <property type="entry name" value="Pre-mRNA splicing factor (Prp24), putative"/>
    <property type="match status" value="1"/>
</dbReference>
<keyword evidence="12" id="KW-0472">Membrane</keyword>
<dbReference type="FunFam" id="1.25.40.10:FF:000633">
    <property type="entry name" value="Pre-mRNA splicing factor (Prp24), putative"/>
    <property type="match status" value="1"/>
</dbReference>
<evidence type="ECO:0000313" key="15">
    <source>
        <dbReference type="Proteomes" id="UP000009038"/>
    </source>
</evidence>
<reference evidence="14 15" key="1">
    <citation type="journal article" date="2011" name="Genome Res.">
        <title>Comparative genomics of citric-acid-producing Aspergillus niger ATCC 1015 versus enzyme-producing CBS 513.88.</title>
        <authorList>
            <person name="Andersen M.R."/>
            <person name="Salazar M.P."/>
            <person name="Schaap P.J."/>
            <person name="van de Vondervoort P.J."/>
            <person name="Culley D."/>
            <person name="Thykaer J."/>
            <person name="Frisvad J.C."/>
            <person name="Nielsen K.F."/>
            <person name="Albang R."/>
            <person name="Albermann K."/>
            <person name="Berka R.M."/>
            <person name="Braus G.H."/>
            <person name="Braus-Stromeyer S.A."/>
            <person name="Corrochano L.M."/>
            <person name="Dai Z."/>
            <person name="van Dijck P.W."/>
            <person name="Hofmann G."/>
            <person name="Lasure L.L."/>
            <person name="Magnuson J.K."/>
            <person name="Menke H."/>
            <person name="Meijer M."/>
            <person name="Meijer S.L."/>
            <person name="Nielsen J.B."/>
            <person name="Nielsen M.L."/>
            <person name="van Ooyen A.J."/>
            <person name="Pel H.J."/>
            <person name="Poulsen L."/>
            <person name="Samson R.A."/>
            <person name="Stam H."/>
            <person name="Tsang A."/>
            <person name="van den Brink J.M."/>
            <person name="Atkins A."/>
            <person name="Aerts A."/>
            <person name="Shapiro H."/>
            <person name="Pangilinan J."/>
            <person name="Salamov A."/>
            <person name="Lou Y."/>
            <person name="Lindquist E."/>
            <person name="Lucas S."/>
            <person name="Grimwood J."/>
            <person name="Grigoriev I.V."/>
            <person name="Kubicek C.P."/>
            <person name="Martinez D."/>
            <person name="van Peij N.N."/>
            <person name="Roubos J.A."/>
            <person name="Nielsen J."/>
            <person name="Baker S.E."/>
        </authorList>
    </citation>
    <scope>NUCLEOTIDE SEQUENCE [LARGE SCALE GENOMIC DNA]</scope>
    <source>
        <strain evidence="15">ATCC 1015 / CBS 113.46 / FGSC A1144 / LSHB Ac4 / NCTC 3858a / NRRL 328 / USDA 3528.7</strain>
    </source>
</reference>
<dbReference type="Gene3D" id="3.30.70.330">
    <property type="match status" value="4"/>
</dbReference>
<dbReference type="Pfam" id="PF16842">
    <property type="entry name" value="RRM_occluded"/>
    <property type="match status" value="1"/>
</dbReference>
<dbReference type="InterPro" id="IPR012677">
    <property type="entry name" value="Nucleotide-bd_a/b_plait_sf"/>
</dbReference>
<feature type="region of interest" description="Disordered" evidence="11">
    <location>
        <begin position="1"/>
        <end position="114"/>
    </location>
</feature>
<dbReference type="PANTHER" id="PTHR24012">
    <property type="entry name" value="RNA BINDING PROTEIN"/>
    <property type="match status" value="1"/>
</dbReference>
<dbReference type="SUPFAM" id="SSF54928">
    <property type="entry name" value="RNA-binding domain, RBD"/>
    <property type="match status" value="2"/>
</dbReference>
<dbReference type="GO" id="GO:0006397">
    <property type="term" value="P:mRNA processing"/>
    <property type="evidence" value="ECO:0007669"/>
    <property type="project" value="UniProtKB-KW"/>
</dbReference>
<gene>
    <name evidence="14" type="ORF">ASPNIDRAFT_128739</name>
</gene>
<evidence type="ECO:0000256" key="10">
    <source>
        <dbReference type="PROSITE-ProRule" id="PRU00176"/>
    </source>
</evidence>
<evidence type="ECO:0000256" key="8">
    <source>
        <dbReference type="ARBA" id="ARBA00093374"/>
    </source>
</evidence>
<feature type="domain" description="RRM" evidence="13">
    <location>
        <begin position="835"/>
        <end position="910"/>
    </location>
</feature>
<feature type="compositionally biased region" description="Low complexity" evidence="11">
    <location>
        <begin position="14"/>
        <end position="41"/>
    </location>
</feature>
<dbReference type="Proteomes" id="UP000009038">
    <property type="component" value="Unassembled WGS sequence"/>
</dbReference>
<feature type="domain" description="RRM" evidence="13">
    <location>
        <begin position="1120"/>
        <end position="1193"/>
    </location>
</feature>
<accession>G3XYS9</accession>
<feature type="transmembrane region" description="Helical" evidence="12">
    <location>
        <begin position="1556"/>
        <end position="1577"/>
    </location>
</feature>
<dbReference type="STRING" id="380704.G3XYS9"/>
<keyword evidence="6" id="KW-0508">mRNA splicing</keyword>
<dbReference type="InterPro" id="IPR031766">
    <property type="entry name" value="RRM_occluded"/>
</dbReference>
<dbReference type="SUPFAM" id="SSF48452">
    <property type="entry name" value="TPR-like"/>
    <property type="match status" value="1"/>
</dbReference>
<keyword evidence="12" id="KW-0812">Transmembrane</keyword>
<dbReference type="GO" id="GO:0005688">
    <property type="term" value="C:U6 snRNP"/>
    <property type="evidence" value="ECO:0007669"/>
    <property type="project" value="UniProtKB-ARBA"/>
</dbReference>
<feature type="domain" description="RRM" evidence="13">
    <location>
        <begin position="911"/>
        <end position="988"/>
    </location>
</feature>
<evidence type="ECO:0000256" key="3">
    <source>
        <dbReference type="ARBA" id="ARBA00022664"/>
    </source>
</evidence>
<keyword evidence="3" id="KW-0507">mRNA processing</keyword>
<dbReference type="CDD" id="cd12296">
    <property type="entry name" value="RRM1_Prp24"/>
    <property type="match status" value="1"/>
</dbReference>
<dbReference type="InterPro" id="IPR008847">
    <property type="entry name" value="Suf"/>
</dbReference>
<dbReference type="GO" id="GO:0008380">
    <property type="term" value="P:RNA splicing"/>
    <property type="evidence" value="ECO:0007669"/>
    <property type="project" value="UniProtKB-KW"/>
</dbReference>
<sequence length="1595" mass="178560">MDINSLLSPQDANSQSGRSIPSAGSSSVPNNSSSSAPTSAPHPKPLRKSRPGSTKQGMTSSPLAQHVYAPSHLPEPSPPAISPKVGPSVGGGNGTPPAADLPPPRQPSTPGMDTLADLASMQHHQPQRSNAPILRSTESYEHQLSPSTMYPHVNPISHNTPTPRSSFDIAMSDGPRESARRSYMDTSLVPNAQRQATELFAQIQENPQSYDAHVRFVRLLHAGFVNHVYPPNNPDIHGDPRKYDLLKDMRTAREEMDKLFAMGEDLWAEWIQDESMLAQSVEERIAVMELCQRSIEEEYGSTKLWGIYGEWLLYLYNSANGDASQSQWTEEDRMVGREVFSWQSVLDVWQRGAESTRWRIHDSHLVWDRFLDLLVQDLSRNPSQDKINHVRGLFDLRLATPHATWDQTFQLFSGFISTYYNANYENIMAEMAGKYSTASKETYSAREDFEIRLRNAAEAGDMGQEWVVFTEYLEWELNRNRRKRHTNFDLVNAVYQRAVLRFPTDANMWEDFIMFLIDESMHGNTNTTTISTLDRATRHCPCSGSLWSQYLLSSEREGQSFSKIADIKHKATSTGLLDAGGMEEVLKVHTAWCSYLRRRAFLSDSTDEDIDVAEVGIRSAIESVQELGEKKYGRNYQGDPLFRLERIYIRYLSESGSWDSARETFKGLVGRCGNSYEFWLTYYEWELISWSKFVQNETTIDAARRTPNPSYATAVLKQAIKRTDLDWPEKIMQTYIAHCEDYEDSDELQLAILETRKAMRAVTARRERDARELAARQAEQAAVVEQATTQAEKRKREEETGMNGLPAKRARAEEAEVSVPVAAEPVALRRDRENATVVVKNLPHGITEHKVRQFFRHCGTINSAKMLSSDDGKSETAIIEFNSKDEAVVAQTRDQKIIDEHTIEVQFGSGSTVFVTNFPATADEQYIRDLFREHGEIIDIRFPSLKYNTHRRFCYVQFKTAGEAYSATQLDGATVGNGLHLVAKISDPTRRQDRQGPMYEGREIHVSNLDWKASEQDVEELFLRFGTVELVRIPRKVDGGSKGFCYVVFSSKEEAEASLVMHEQQFRSRPLHVKLSTPQGAKRSATTILSRVGTRSPSVEVNGARREASEEVPNSERQARTLGLMNVPDTVNDARIRALVEPYGKLIKIVLRPDHQGAIVEFADVHEAGKASLELEGQEITPGRKLHVGTVPEMLKQTAEKKSSNGPSQGTSGSSKAKDKPSGLFPVAKPIKRPPQPGARGGKRGGLGVKRATATSSANGQTTTTTTTTTTMTTDSAAPGEGQSTKKSNEDFRAMIQRNGGYLCCISTNIDTMYGHTNQPFLADGDKHTWTDQVENGPSPPPVGELQEFLRRRDQSMLLVSERMIDNHRPILVIHYLLFPPPLPLGSFHDAEQLVPGVLLPSMQFVHAHTTPTNKSLHAAFGLTVASIVVPKWVTFTDSDPRWRYTYGLHRRCSHVTGLCESFPQKDDCHGDDRYFCSMWRSVGFLMSFAIVLEGMSVVAYLIVLSGGKRLRESGWKIVSLLIILSAAVQAASMSLVAYLVDNEDRFASGWVLDESWIFCTVSWCVSLFVAGVLILAGNTLPSEGGYELIPDQIN</sequence>
<feature type="transmembrane region" description="Helical" evidence="12">
    <location>
        <begin position="1483"/>
        <end position="1506"/>
    </location>
</feature>
<comment type="caution">
    <text evidence="14">The sequence shown here is derived from an EMBL/GenBank/DDBJ whole genome shotgun (WGS) entry which is preliminary data.</text>
</comment>
<feature type="compositionally biased region" description="Low complexity" evidence="11">
    <location>
        <begin position="1249"/>
        <end position="1278"/>
    </location>
</feature>
<evidence type="ECO:0000256" key="11">
    <source>
        <dbReference type="SAM" id="MobiDB-lite"/>
    </source>
</evidence>
<dbReference type="InterPro" id="IPR035979">
    <property type="entry name" value="RBD_domain_sf"/>
</dbReference>
<feature type="compositionally biased region" description="Polar residues" evidence="11">
    <location>
        <begin position="1204"/>
        <end position="1215"/>
    </location>
</feature>
<protein>
    <recommendedName>
        <fullName evidence="9">U4/U6 snRNA-associated-splicing factor PRP24</fullName>
    </recommendedName>
</protein>
<evidence type="ECO:0000313" key="14">
    <source>
        <dbReference type="EMBL" id="EHA24024.1"/>
    </source>
</evidence>
<evidence type="ECO:0000256" key="6">
    <source>
        <dbReference type="ARBA" id="ARBA00023187"/>
    </source>
</evidence>
<dbReference type="SMART" id="SM00360">
    <property type="entry name" value="RRM"/>
    <property type="match status" value="4"/>
</dbReference>
<proteinExistence type="predicted"/>
<feature type="domain" description="RRM" evidence="13">
    <location>
        <begin position="1002"/>
        <end position="1078"/>
    </location>
</feature>
<evidence type="ECO:0000256" key="2">
    <source>
        <dbReference type="ARBA" id="ARBA00004123"/>
    </source>
</evidence>
<evidence type="ECO:0000259" key="13">
    <source>
        <dbReference type="PROSITE" id="PS50102"/>
    </source>
</evidence>
<dbReference type="FunFam" id="3.30.70.330:FF:000588">
    <property type="entry name" value="Pre-mRNA splicing factor (Prp24), putative"/>
    <property type="match status" value="1"/>
</dbReference>
<evidence type="ECO:0000256" key="12">
    <source>
        <dbReference type="SAM" id="Phobius"/>
    </source>
</evidence>
<feature type="compositionally biased region" description="Polar residues" evidence="11">
    <location>
        <begin position="1"/>
        <end position="13"/>
    </location>
</feature>
<comment type="subcellular location">
    <subcellularLocation>
        <location evidence="2">Nucleus</location>
    </subcellularLocation>
</comment>
<dbReference type="GO" id="GO:0003723">
    <property type="term" value="F:RNA binding"/>
    <property type="evidence" value="ECO:0007669"/>
    <property type="project" value="UniProtKB-UniRule"/>
</dbReference>
<keyword evidence="4" id="KW-0677">Repeat</keyword>
<dbReference type="VEuPathDB" id="FungiDB:ASPNIDRAFT2_1212175"/>
<dbReference type="Pfam" id="PF00076">
    <property type="entry name" value="RRM_1"/>
    <property type="match status" value="3"/>
</dbReference>
<comment type="function">
    <text evidence="8">Functions as a recycling factor of the spliceosome, a machinery that forms on each precursor-messenger RNA (pre-mRNA) and catalyzes the removal of introns. Chaperones the re-annealing of U4 and U6 snRNAs (small nuclear RNAs) released from previous rounds of splicing, an initial step in reforming the U4/U6-U5 tri-snRNP (small nuclear ribonucleoprotein) that can reassemble into another spliceosome complex; this step involves binding U6 and facilitating the unwinding of the U6 internal stem loop, followed by base-pairing of U6 to U4.</text>
</comment>